<dbReference type="EMBL" id="QORO01000002">
    <property type="protein sequence ID" value="RCK59849.1"/>
    <property type="molecule type" value="Genomic_DNA"/>
</dbReference>
<organism evidence="3 4">
    <name type="scientific">Microbacterium sorbitolivorans</name>
    <dbReference type="NCBI Taxonomy" id="1867410"/>
    <lineage>
        <taxon>Bacteria</taxon>
        <taxon>Bacillati</taxon>
        <taxon>Actinomycetota</taxon>
        <taxon>Actinomycetes</taxon>
        <taxon>Micrococcales</taxon>
        <taxon>Microbacteriaceae</taxon>
        <taxon>Microbacterium</taxon>
    </lineage>
</organism>
<protein>
    <submittedName>
        <fullName evidence="3">DUF305 domain-containing protein</fullName>
    </submittedName>
</protein>
<sequence>MKNSFRATALVAIPLAATLLLAGCSDAEGSTPESSQNISAPAADFNAADSMFATMMIPHHAQAVEMSDMVITKEGVDQRVLDLAQQIKDAQQPEIDMMQGWLDDWGVASDDSGMAGMDHGSGMMSDDDMSALEDASAAEASRMFLTQMIEHHTGAIDMAETELADGQNAEAKELAQAVVDTQSAEITVMEDLLGQL</sequence>
<dbReference type="RefSeq" id="WP_114117461.1">
    <property type="nucleotide sequence ID" value="NZ_BMHU01000003.1"/>
</dbReference>
<proteinExistence type="predicted"/>
<dbReference type="PANTHER" id="PTHR36933">
    <property type="entry name" value="SLL0788 PROTEIN"/>
    <property type="match status" value="1"/>
</dbReference>
<keyword evidence="1" id="KW-0732">Signal</keyword>
<accession>A0A367Y2J7</accession>
<comment type="caution">
    <text evidence="3">The sequence shown here is derived from an EMBL/GenBank/DDBJ whole genome shotgun (WGS) entry which is preliminary data.</text>
</comment>
<dbReference type="PROSITE" id="PS51257">
    <property type="entry name" value="PROKAR_LIPOPROTEIN"/>
    <property type="match status" value="1"/>
</dbReference>
<dbReference type="Pfam" id="PF03713">
    <property type="entry name" value="DUF305"/>
    <property type="match status" value="1"/>
</dbReference>
<reference evidence="3 4" key="1">
    <citation type="submission" date="2018-07" db="EMBL/GenBank/DDBJ databases">
        <title>Microbacterium endoborsara sp. nov., a novel actinobacterium isolated from Borszczowia aralocaspica.</title>
        <authorList>
            <person name="An D."/>
        </authorList>
    </citation>
    <scope>NUCLEOTIDE SEQUENCE [LARGE SCALE GENOMIC DNA]</scope>
    <source>
        <strain evidence="3 4">C1.15228</strain>
    </source>
</reference>
<feature type="signal peptide" evidence="1">
    <location>
        <begin position="1"/>
        <end position="22"/>
    </location>
</feature>
<dbReference type="InterPro" id="IPR012347">
    <property type="entry name" value="Ferritin-like"/>
</dbReference>
<evidence type="ECO:0000259" key="2">
    <source>
        <dbReference type="Pfam" id="PF03713"/>
    </source>
</evidence>
<feature type="domain" description="DUF305" evidence="2">
    <location>
        <begin position="49"/>
        <end position="193"/>
    </location>
</feature>
<name>A0A367Y2J7_9MICO</name>
<evidence type="ECO:0000256" key="1">
    <source>
        <dbReference type="SAM" id="SignalP"/>
    </source>
</evidence>
<dbReference type="AlphaFoldDB" id="A0A367Y2J7"/>
<dbReference type="Gene3D" id="1.20.1260.10">
    <property type="match status" value="1"/>
</dbReference>
<evidence type="ECO:0000313" key="3">
    <source>
        <dbReference type="EMBL" id="RCK59849.1"/>
    </source>
</evidence>
<dbReference type="PANTHER" id="PTHR36933:SF1">
    <property type="entry name" value="SLL0788 PROTEIN"/>
    <property type="match status" value="1"/>
</dbReference>
<dbReference type="InterPro" id="IPR005183">
    <property type="entry name" value="DUF305_CopM-like"/>
</dbReference>
<keyword evidence="4" id="KW-1185">Reference proteome</keyword>
<feature type="chain" id="PRO_5038917446" evidence="1">
    <location>
        <begin position="23"/>
        <end position="196"/>
    </location>
</feature>
<gene>
    <name evidence="3" type="ORF">DTO57_06720</name>
</gene>
<dbReference type="Proteomes" id="UP000253508">
    <property type="component" value="Unassembled WGS sequence"/>
</dbReference>
<evidence type="ECO:0000313" key="4">
    <source>
        <dbReference type="Proteomes" id="UP000253508"/>
    </source>
</evidence>
<dbReference type="OrthoDB" id="26872at2"/>